<gene>
    <name evidence="4" type="ORF">ILEXP_LOCUS10619</name>
</gene>
<dbReference type="Gene3D" id="2.60.260.20">
    <property type="entry name" value="Urease metallochaperone UreE, N-terminal domain"/>
    <property type="match status" value="2"/>
</dbReference>
<dbReference type="InterPro" id="IPR002939">
    <property type="entry name" value="DnaJ_C"/>
</dbReference>
<feature type="compositionally biased region" description="Basic and acidic residues" evidence="2">
    <location>
        <begin position="58"/>
        <end position="67"/>
    </location>
</feature>
<dbReference type="InterPro" id="IPR008971">
    <property type="entry name" value="HSP40/DnaJ_pept-bd"/>
</dbReference>
<dbReference type="Pfam" id="PF01556">
    <property type="entry name" value="DnaJ_C"/>
    <property type="match status" value="1"/>
</dbReference>
<dbReference type="Proteomes" id="UP001642360">
    <property type="component" value="Unassembled WGS sequence"/>
</dbReference>
<organism evidence="4 5">
    <name type="scientific">Ilex paraguariensis</name>
    <name type="common">yerba mate</name>
    <dbReference type="NCBI Taxonomy" id="185542"/>
    <lineage>
        <taxon>Eukaryota</taxon>
        <taxon>Viridiplantae</taxon>
        <taxon>Streptophyta</taxon>
        <taxon>Embryophyta</taxon>
        <taxon>Tracheophyta</taxon>
        <taxon>Spermatophyta</taxon>
        <taxon>Magnoliopsida</taxon>
        <taxon>eudicotyledons</taxon>
        <taxon>Gunneridae</taxon>
        <taxon>Pentapetalae</taxon>
        <taxon>asterids</taxon>
        <taxon>campanulids</taxon>
        <taxon>Aquifoliales</taxon>
        <taxon>Aquifoliaceae</taxon>
        <taxon>Ilex</taxon>
    </lineage>
</organism>
<dbReference type="CDD" id="cd10747">
    <property type="entry name" value="DnaJ_C"/>
    <property type="match status" value="1"/>
</dbReference>
<proteinExistence type="predicted"/>
<dbReference type="FunFam" id="2.60.260.20:FF:000006">
    <property type="entry name" value="DnaJ subfamily B member 13"/>
    <property type="match status" value="1"/>
</dbReference>
<keyword evidence="1" id="KW-0143">Chaperone</keyword>
<reference evidence="4 5" key="1">
    <citation type="submission" date="2024-02" db="EMBL/GenBank/DDBJ databases">
        <authorList>
            <person name="Vignale AGUSTIN F."/>
            <person name="Sosa J E."/>
            <person name="Modenutti C."/>
        </authorList>
    </citation>
    <scope>NUCLEOTIDE SEQUENCE [LARGE SCALE GENOMIC DNA]</scope>
</reference>
<dbReference type="SUPFAM" id="SSF49493">
    <property type="entry name" value="HSP40/DnaJ peptide-binding domain"/>
    <property type="match status" value="2"/>
</dbReference>
<evidence type="ECO:0000256" key="1">
    <source>
        <dbReference type="ARBA" id="ARBA00023186"/>
    </source>
</evidence>
<dbReference type="InterPro" id="IPR051339">
    <property type="entry name" value="DnaJ_subfamily_B"/>
</dbReference>
<comment type="caution">
    <text evidence="4">The sequence shown here is derived from an EMBL/GenBank/DDBJ whole genome shotgun (WGS) entry which is preliminary data.</text>
</comment>
<protein>
    <recommendedName>
        <fullName evidence="3">Chaperone DnaJ C-terminal domain-containing protein</fullName>
    </recommendedName>
</protein>
<feature type="compositionally biased region" description="Low complexity" evidence="2">
    <location>
        <begin position="139"/>
        <end position="149"/>
    </location>
</feature>
<feature type="compositionally biased region" description="Polar residues" evidence="2">
    <location>
        <begin position="127"/>
        <end position="138"/>
    </location>
</feature>
<sequence length="343" mass="37839">MADHPRSSSQEFHSILGLGAVCKAYKSFVSKCYPDKNSSLRKAEIEDKQIDEAYKAFNDRNHDENGEGIRGGDPISPRGGFKRRSVDNYISSQHSSLSSPSVSRSGSRRNRESTPTGAANLLRNASRRSSVDATTFNGSLSRSASRRSSTPIMYSNSNGLIKLPAIEMKLECTLEELCYGCIKKINIIRDVVTNDGQIVQEEEVLTIKVKPGWRTGTIITFEGMGNETPGTLPADITFVIVEKWHPLFKREGDDLELALEIPLVQALTGCTVSIPLVGGEKMSLTMDDILYPGYEKIIAGQGMPKPKEQGKRGNLVVKFLIEFPVELTEEQRSEVFSILQSSC</sequence>
<keyword evidence="5" id="KW-1185">Reference proteome</keyword>
<feature type="compositionally biased region" description="Low complexity" evidence="2">
    <location>
        <begin position="91"/>
        <end position="105"/>
    </location>
</feature>
<feature type="region of interest" description="Disordered" evidence="2">
    <location>
        <begin position="58"/>
        <end position="151"/>
    </location>
</feature>
<dbReference type="PANTHER" id="PTHR24078">
    <property type="entry name" value="DNAJ HOMOLOG SUBFAMILY C MEMBER"/>
    <property type="match status" value="1"/>
</dbReference>
<evidence type="ECO:0000259" key="3">
    <source>
        <dbReference type="Pfam" id="PF01556"/>
    </source>
</evidence>
<dbReference type="AlphaFoldDB" id="A0ABC8RD78"/>
<name>A0ABC8RD78_9AQUA</name>
<evidence type="ECO:0000313" key="5">
    <source>
        <dbReference type="Proteomes" id="UP001642360"/>
    </source>
</evidence>
<evidence type="ECO:0000313" key="4">
    <source>
        <dbReference type="EMBL" id="CAK9142925.1"/>
    </source>
</evidence>
<accession>A0ABC8RD78</accession>
<dbReference type="FunFam" id="2.60.260.20:FF:000002">
    <property type="entry name" value="Dnaj homolog subfamily b member"/>
    <property type="match status" value="1"/>
</dbReference>
<dbReference type="CDD" id="cd06257">
    <property type="entry name" value="DnaJ"/>
    <property type="match status" value="1"/>
</dbReference>
<evidence type="ECO:0000256" key="2">
    <source>
        <dbReference type="SAM" id="MobiDB-lite"/>
    </source>
</evidence>
<dbReference type="InterPro" id="IPR001623">
    <property type="entry name" value="DnaJ_domain"/>
</dbReference>
<feature type="domain" description="Chaperone DnaJ C-terminal" evidence="3">
    <location>
        <begin position="166"/>
        <end position="324"/>
    </location>
</feature>
<dbReference type="PANTHER" id="PTHR24078:SF574">
    <property type="entry name" value="CHAPERONE DNAJ C-TERMINAL DOMAIN-CONTAINING PROTEIN"/>
    <property type="match status" value="1"/>
</dbReference>
<dbReference type="EMBL" id="CAUOFW020001265">
    <property type="protein sequence ID" value="CAK9142925.1"/>
    <property type="molecule type" value="Genomic_DNA"/>
</dbReference>